<dbReference type="Proteomes" id="UP001198901">
    <property type="component" value="Unassembled WGS sequence"/>
</dbReference>
<protein>
    <submittedName>
        <fullName evidence="2">Uncharacterized protein</fullName>
    </submittedName>
</protein>
<sequence>MELVLHKELESVPEPIEVPHFTTHGILNSNYKSLVKNNFRKSNSKSIFGIRQRLRASQFNVVNHAEVILKISVFALVLIAIF</sequence>
<evidence type="ECO:0000256" key="1">
    <source>
        <dbReference type="SAM" id="Phobius"/>
    </source>
</evidence>
<dbReference type="RefSeq" id="WP_224527925.1">
    <property type="nucleotide sequence ID" value="NZ_JAIUJR010000004.1"/>
</dbReference>
<keyword evidence="1" id="KW-1133">Transmembrane helix</keyword>
<keyword evidence="1" id="KW-0472">Membrane</keyword>
<keyword evidence="1" id="KW-0812">Transmembrane</keyword>
<reference evidence="3" key="1">
    <citation type="submission" date="2023-07" db="EMBL/GenBank/DDBJ databases">
        <authorList>
            <person name="Yue Y."/>
        </authorList>
    </citation>
    <scope>NUCLEOTIDE SEQUENCE [LARGE SCALE GENOMIC DNA]</scope>
    <source>
        <strain evidence="3">D23</strain>
    </source>
</reference>
<dbReference type="EMBL" id="JAIUJR010000004">
    <property type="protein sequence ID" value="MCA0132415.1"/>
    <property type="molecule type" value="Genomic_DNA"/>
</dbReference>
<keyword evidence="3" id="KW-1185">Reference proteome</keyword>
<proteinExistence type="predicted"/>
<name>A0ABS7XQY8_9FLAO</name>
<feature type="transmembrane region" description="Helical" evidence="1">
    <location>
        <begin position="61"/>
        <end position="81"/>
    </location>
</feature>
<comment type="caution">
    <text evidence="2">The sequence shown here is derived from an EMBL/GenBank/DDBJ whole genome shotgun (WGS) entry which is preliminary data.</text>
</comment>
<evidence type="ECO:0000313" key="2">
    <source>
        <dbReference type="EMBL" id="MCA0132415.1"/>
    </source>
</evidence>
<accession>A0ABS7XQY8</accession>
<evidence type="ECO:0000313" key="3">
    <source>
        <dbReference type="Proteomes" id="UP001198901"/>
    </source>
</evidence>
<gene>
    <name evidence="2" type="ORF">LBU54_07445</name>
</gene>
<organism evidence="2 3">
    <name type="scientific">Winogradskyella alexanderae</name>
    <dbReference type="NCBI Taxonomy" id="2877123"/>
    <lineage>
        <taxon>Bacteria</taxon>
        <taxon>Pseudomonadati</taxon>
        <taxon>Bacteroidota</taxon>
        <taxon>Flavobacteriia</taxon>
        <taxon>Flavobacteriales</taxon>
        <taxon>Flavobacteriaceae</taxon>
        <taxon>Winogradskyella</taxon>
    </lineage>
</organism>